<reference evidence="1" key="2">
    <citation type="submission" date="2021-08" db="EMBL/GenBank/DDBJ databases">
        <authorList>
            <person name="Tani A."/>
            <person name="Ola A."/>
            <person name="Ogura Y."/>
            <person name="Katsura K."/>
            <person name="Hayashi T."/>
        </authorList>
    </citation>
    <scope>NUCLEOTIDE SEQUENCE</scope>
    <source>
        <strain evidence="1">DSM 17168</strain>
    </source>
</reference>
<name>A0ABQ4S9K6_9HYPH</name>
<protein>
    <submittedName>
        <fullName evidence="1">Uncharacterized protein</fullName>
    </submittedName>
</protein>
<dbReference type="EMBL" id="BPQQ01000004">
    <property type="protein sequence ID" value="GJD98549.1"/>
    <property type="molecule type" value="Genomic_DNA"/>
</dbReference>
<dbReference type="Proteomes" id="UP001055153">
    <property type="component" value="Unassembled WGS sequence"/>
</dbReference>
<evidence type="ECO:0000313" key="2">
    <source>
        <dbReference type="Proteomes" id="UP001055153"/>
    </source>
</evidence>
<keyword evidence="2" id="KW-1185">Reference proteome</keyword>
<reference evidence="1" key="1">
    <citation type="journal article" date="2021" name="Front. Microbiol.">
        <title>Comprehensive Comparative Genomics and Phenotyping of Methylobacterium Species.</title>
        <authorList>
            <person name="Alessa O."/>
            <person name="Ogura Y."/>
            <person name="Fujitani Y."/>
            <person name="Takami H."/>
            <person name="Hayashi T."/>
            <person name="Sahin N."/>
            <person name="Tani A."/>
        </authorList>
    </citation>
    <scope>NUCLEOTIDE SEQUENCE</scope>
    <source>
        <strain evidence="1">DSM 17168</strain>
    </source>
</reference>
<sequence length="81" mass="8575">MSNVVPLRARRAPETTAREAAAVVSDLVAIAEQLHDVGARTAALGRPQAETERSVQMLLDAVTAVERALDAITDGGDYTPF</sequence>
<dbReference type="RefSeq" id="WP_238233498.1">
    <property type="nucleotide sequence ID" value="NZ_BPQQ01000004.1"/>
</dbReference>
<gene>
    <name evidence="1" type="ORF">GMJLKIPL_0460</name>
</gene>
<accession>A0ABQ4S9K6</accession>
<organism evidence="1 2">
    <name type="scientific">Methylobacterium isbiliense</name>
    <dbReference type="NCBI Taxonomy" id="315478"/>
    <lineage>
        <taxon>Bacteria</taxon>
        <taxon>Pseudomonadati</taxon>
        <taxon>Pseudomonadota</taxon>
        <taxon>Alphaproteobacteria</taxon>
        <taxon>Hyphomicrobiales</taxon>
        <taxon>Methylobacteriaceae</taxon>
        <taxon>Methylobacterium</taxon>
    </lineage>
</organism>
<comment type="caution">
    <text evidence="1">The sequence shown here is derived from an EMBL/GenBank/DDBJ whole genome shotgun (WGS) entry which is preliminary data.</text>
</comment>
<evidence type="ECO:0000313" key="1">
    <source>
        <dbReference type="EMBL" id="GJD98549.1"/>
    </source>
</evidence>
<proteinExistence type="predicted"/>